<dbReference type="AlphaFoldDB" id="E4L8Z6"/>
<dbReference type="RefSeq" id="WP_007554639.1">
    <property type="nucleotide sequence ID" value="NZ_AENT01000017.1"/>
</dbReference>
<dbReference type="Pfam" id="PF05437">
    <property type="entry name" value="AzlD"/>
    <property type="match status" value="1"/>
</dbReference>
<accession>E4L8Z6</accession>
<feature type="transmembrane region" description="Helical" evidence="1">
    <location>
        <begin position="94"/>
        <end position="111"/>
    </location>
</feature>
<keyword evidence="1" id="KW-0812">Transmembrane</keyword>
<feature type="transmembrane region" description="Helical" evidence="1">
    <location>
        <begin position="69"/>
        <end position="88"/>
    </location>
</feature>
<evidence type="ECO:0000313" key="3">
    <source>
        <dbReference type="Proteomes" id="UP000004594"/>
    </source>
</evidence>
<keyword evidence="1" id="KW-1133">Transmembrane helix</keyword>
<dbReference type="PIRSF" id="PIRSF003203">
    <property type="entry name" value="AzlD"/>
    <property type="match status" value="1"/>
</dbReference>
<dbReference type="OrthoDB" id="308265at2"/>
<evidence type="ECO:0000313" key="2">
    <source>
        <dbReference type="EMBL" id="EFR42744.1"/>
    </source>
</evidence>
<feature type="transmembrane region" description="Helical" evidence="1">
    <location>
        <begin position="12"/>
        <end position="31"/>
    </location>
</feature>
<gene>
    <name evidence="2" type="primary">azlD</name>
    <name evidence="2" type="ORF">HMPREF9220_0552</name>
</gene>
<protein>
    <submittedName>
        <fullName evidence="2">Branched-chain amino acid transport protein AzlD</fullName>
    </submittedName>
</protein>
<reference evidence="2 3" key="1">
    <citation type="submission" date="2010-11" db="EMBL/GenBank/DDBJ databases">
        <authorList>
            <person name="Durkin A.S."/>
            <person name="Madupu R."/>
            <person name="Torralba M."/>
            <person name="Gillis M."/>
            <person name="Methe B."/>
            <person name="Sutton G."/>
            <person name="Nelson K.E."/>
        </authorList>
    </citation>
    <scope>NUCLEOTIDE SEQUENCE [LARGE SCALE GENOMIC DNA]</scope>
    <source>
        <strain evidence="2 3">UPII 345-E</strain>
    </source>
</reference>
<name>E4L8Z6_9FIRM</name>
<feature type="transmembrane region" description="Helical" evidence="1">
    <location>
        <begin position="43"/>
        <end position="62"/>
    </location>
</feature>
<dbReference type="EMBL" id="AENT01000017">
    <property type="protein sequence ID" value="EFR42744.1"/>
    <property type="molecule type" value="Genomic_DNA"/>
</dbReference>
<dbReference type="Proteomes" id="UP000004594">
    <property type="component" value="Unassembled WGS sequence"/>
</dbReference>
<dbReference type="InterPro" id="IPR008407">
    <property type="entry name" value="Brnchd-chn_aa_trnsp_AzlD"/>
</dbReference>
<proteinExistence type="predicted"/>
<comment type="caution">
    <text evidence="2">The sequence shown here is derived from an EMBL/GenBank/DDBJ whole genome shotgun (WGS) entry which is preliminary data.</text>
</comment>
<dbReference type="eggNOG" id="COG1687">
    <property type="taxonomic scope" value="Bacteria"/>
</dbReference>
<organism evidence="2 3">
    <name type="scientific">Dialister micraerophilus UPII 345-E</name>
    <dbReference type="NCBI Taxonomy" id="910314"/>
    <lineage>
        <taxon>Bacteria</taxon>
        <taxon>Bacillati</taxon>
        <taxon>Bacillota</taxon>
        <taxon>Negativicutes</taxon>
        <taxon>Veillonellales</taxon>
        <taxon>Veillonellaceae</taxon>
        <taxon>Dialister</taxon>
    </lineage>
</organism>
<evidence type="ECO:0000256" key="1">
    <source>
        <dbReference type="SAM" id="Phobius"/>
    </source>
</evidence>
<sequence>MTSMPLYQQITVIAICAVVTIATRVVPFLIFKPDKPLPPYMEYLGKVLPGAVFGMIVVYCLRNTPVCRYPYGIPEIIGIAVTVAVHLYKKNMMISMIAGTIVYMISVQMIFV</sequence>
<keyword evidence="1" id="KW-0472">Membrane</keyword>